<organism evidence="7 8">
    <name type="scientific">Wuchereria bancrofti</name>
    <dbReference type="NCBI Taxonomy" id="6293"/>
    <lineage>
        <taxon>Eukaryota</taxon>
        <taxon>Metazoa</taxon>
        <taxon>Ecdysozoa</taxon>
        <taxon>Nematoda</taxon>
        <taxon>Chromadorea</taxon>
        <taxon>Rhabditida</taxon>
        <taxon>Spirurina</taxon>
        <taxon>Spiruromorpha</taxon>
        <taxon>Filarioidea</taxon>
        <taxon>Onchocercidae</taxon>
        <taxon>Wuchereria</taxon>
    </lineage>
</organism>
<evidence type="ECO:0000256" key="3">
    <source>
        <dbReference type="ARBA" id="ARBA00022692"/>
    </source>
</evidence>
<dbReference type="Gene3D" id="1.20.1250.20">
    <property type="entry name" value="MFS general substrate transporter like domains"/>
    <property type="match status" value="1"/>
</dbReference>
<evidence type="ECO:0000313" key="7">
    <source>
        <dbReference type="EMBL" id="EJW72605.1"/>
    </source>
</evidence>
<evidence type="ECO:0000256" key="4">
    <source>
        <dbReference type="ARBA" id="ARBA00022989"/>
    </source>
</evidence>
<name>J9AEZ3_WUCBA</name>
<dbReference type="PANTHER" id="PTHR43385">
    <property type="entry name" value="RIBOFLAVIN TRANSPORTER RIBJ"/>
    <property type="match status" value="1"/>
</dbReference>
<evidence type="ECO:0000256" key="5">
    <source>
        <dbReference type="ARBA" id="ARBA00023136"/>
    </source>
</evidence>
<evidence type="ECO:0000256" key="1">
    <source>
        <dbReference type="ARBA" id="ARBA00004141"/>
    </source>
</evidence>
<evidence type="ECO:0000256" key="6">
    <source>
        <dbReference type="SAM" id="Phobius"/>
    </source>
</evidence>
<feature type="transmembrane region" description="Helical" evidence="6">
    <location>
        <begin position="12"/>
        <end position="33"/>
    </location>
</feature>
<feature type="transmembrane region" description="Helical" evidence="6">
    <location>
        <begin position="73"/>
        <end position="92"/>
    </location>
</feature>
<keyword evidence="5 6" id="KW-0472">Membrane</keyword>
<protein>
    <recommendedName>
        <fullName evidence="9">Major facilitator superfamily (MFS) profile domain-containing protein</fullName>
    </recommendedName>
</protein>
<feature type="transmembrane region" description="Helical" evidence="6">
    <location>
        <begin position="39"/>
        <end position="61"/>
    </location>
</feature>
<comment type="caution">
    <text evidence="7">The sequence shown here is derived from an EMBL/GenBank/DDBJ whole genome shotgun (WGS) entry which is preliminary data.</text>
</comment>
<dbReference type="AlphaFoldDB" id="J9AEZ3"/>
<evidence type="ECO:0008006" key="9">
    <source>
        <dbReference type="Google" id="ProtNLM"/>
    </source>
</evidence>
<keyword evidence="2" id="KW-0813">Transport</keyword>
<dbReference type="PANTHER" id="PTHR43385:SF1">
    <property type="entry name" value="RIBOFLAVIN TRANSPORTER RIBJ"/>
    <property type="match status" value="1"/>
</dbReference>
<dbReference type="Pfam" id="PF07690">
    <property type="entry name" value="MFS_1"/>
    <property type="match status" value="1"/>
</dbReference>
<dbReference type="InterPro" id="IPR036259">
    <property type="entry name" value="MFS_trans_sf"/>
</dbReference>
<reference evidence="8" key="1">
    <citation type="submission" date="2012-08" db="EMBL/GenBank/DDBJ databases">
        <title>The Genome Sequence of Wuchereria bancrofti.</title>
        <authorList>
            <person name="Nutman T.B."/>
            <person name="Fink D.L."/>
            <person name="Russ C."/>
            <person name="Young S."/>
            <person name="Zeng Q."/>
            <person name="Koehrsen M."/>
            <person name="Alvarado L."/>
            <person name="Berlin A."/>
            <person name="Chapman S.B."/>
            <person name="Chen Z."/>
            <person name="Freedman E."/>
            <person name="Gellesch M."/>
            <person name="Goldberg J."/>
            <person name="Griggs A."/>
            <person name="Gujja S."/>
            <person name="Heilman E.R."/>
            <person name="Heiman D."/>
            <person name="Hepburn T."/>
            <person name="Howarth C."/>
            <person name="Jen D."/>
            <person name="Larson L."/>
            <person name="Lewis B."/>
            <person name="Mehta T."/>
            <person name="Park D."/>
            <person name="Pearson M."/>
            <person name="Roberts A."/>
            <person name="Saif S."/>
            <person name="Shea T."/>
            <person name="Shenoy N."/>
            <person name="Sisk P."/>
            <person name="Stolte C."/>
            <person name="Sykes S."/>
            <person name="Walk T."/>
            <person name="White J."/>
            <person name="Yandava C."/>
            <person name="Haas B."/>
            <person name="Henn M.R."/>
            <person name="Nusbaum C."/>
            <person name="Birren B."/>
        </authorList>
    </citation>
    <scope>NUCLEOTIDE SEQUENCE [LARGE SCALE GENOMIC DNA]</scope>
    <source>
        <strain evidence="8">NA</strain>
    </source>
</reference>
<dbReference type="InterPro" id="IPR011701">
    <property type="entry name" value="MFS"/>
</dbReference>
<gene>
    <name evidence="7" type="ORF">WUBG_16488</name>
</gene>
<dbReference type="SUPFAM" id="SSF103473">
    <property type="entry name" value="MFS general substrate transporter"/>
    <property type="match status" value="1"/>
</dbReference>
<evidence type="ECO:0000313" key="8">
    <source>
        <dbReference type="Proteomes" id="UP000004810"/>
    </source>
</evidence>
<sequence>MIIGGFIDAKFGLRFSASLGCIIMTTGVFLSYWTIRRSFIAFLVTYGIMFGFGQGIAYVLTVSCVINWAPKHIGFVSGIVAAGFGISSSIFAPLQTIYLNPLNHKPTVFARVWIMQAIGLIFICDPVDVVSLKHKNLYVGV</sequence>
<dbReference type="Proteomes" id="UP000004810">
    <property type="component" value="Unassembled WGS sequence"/>
</dbReference>
<keyword evidence="4 6" id="KW-1133">Transmembrane helix</keyword>
<dbReference type="EMBL" id="ADBV01015810">
    <property type="protein sequence ID" value="EJW72605.1"/>
    <property type="molecule type" value="Genomic_DNA"/>
</dbReference>
<dbReference type="InterPro" id="IPR052983">
    <property type="entry name" value="MFS_Riboflavin_Transporter"/>
</dbReference>
<comment type="subcellular location">
    <subcellularLocation>
        <location evidence="1">Membrane</location>
        <topology evidence="1">Multi-pass membrane protein</topology>
    </subcellularLocation>
</comment>
<feature type="transmembrane region" description="Helical" evidence="6">
    <location>
        <begin position="112"/>
        <end position="132"/>
    </location>
</feature>
<proteinExistence type="predicted"/>
<dbReference type="GO" id="GO:0016020">
    <property type="term" value="C:membrane"/>
    <property type="evidence" value="ECO:0007669"/>
    <property type="project" value="UniProtKB-SubCell"/>
</dbReference>
<keyword evidence="3 6" id="KW-0812">Transmembrane</keyword>
<dbReference type="GO" id="GO:0022857">
    <property type="term" value="F:transmembrane transporter activity"/>
    <property type="evidence" value="ECO:0007669"/>
    <property type="project" value="InterPro"/>
</dbReference>
<accession>J9AEZ3</accession>
<evidence type="ECO:0000256" key="2">
    <source>
        <dbReference type="ARBA" id="ARBA00022448"/>
    </source>
</evidence>